<evidence type="ECO:0000256" key="1">
    <source>
        <dbReference type="SAM" id="MobiDB-lite"/>
    </source>
</evidence>
<sequence>MPWYERGAHPSGTTLAGTIVPSPPGAFGYRRLERRPGEQLLLRTDLGGAEPSPRLRSLATFVHLSDLHVTDAQSPARAEYLDRYGDSDSPHAPEVGRVGTYRAQEALTHQVVEAMARAVRRLKGGPLTGAPIAFALSTGDATDNCQENELRSYVALLEGGGEINPDSGDPHSYRGGGELVYV</sequence>
<proteinExistence type="predicted"/>
<dbReference type="AlphaFoldDB" id="T0Y3J3"/>
<organism evidence="2">
    <name type="scientific">mine drainage metagenome</name>
    <dbReference type="NCBI Taxonomy" id="410659"/>
    <lineage>
        <taxon>unclassified sequences</taxon>
        <taxon>metagenomes</taxon>
        <taxon>ecological metagenomes</taxon>
    </lineage>
</organism>
<accession>T0Y3J3</accession>
<comment type="caution">
    <text evidence="2">The sequence shown here is derived from an EMBL/GenBank/DDBJ whole genome shotgun (WGS) entry which is preliminary data.</text>
</comment>
<feature type="region of interest" description="Disordered" evidence="1">
    <location>
        <begin position="1"/>
        <end position="22"/>
    </location>
</feature>
<name>T0Y3J3_9ZZZZ</name>
<reference evidence="2" key="2">
    <citation type="journal article" date="2014" name="ISME J.">
        <title>Microbial stratification in low pH oxic and suboxic macroscopic growths along an acid mine drainage.</title>
        <authorList>
            <person name="Mendez-Garcia C."/>
            <person name="Mesa V."/>
            <person name="Sprenger R.R."/>
            <person name="Richter M."/>
            <person name="Diez M.S."/>
            <person name="Solano J."/>
            <person name="Bargiela R."/>
            <person name="Golyshina O.V."/>
            <person name="Manteca A."/>
            <person name="Ramos J.L."/>
            <person name="Gallego J.R."/>
            <person name="Llorente I."/>
            <person name="Martins Dos Santos V.A."/>
            <person name="Jensen O.N."/>
            <person name="Pelaez A.I."/>
            <person name="Sanchez J."/>
            <person name="Ferrer M."/>
        </authorList>
    </citation>
    <scope>NUCLEOTIDE SEQUENCE</scope>
</reference>
<evidence type="ECO:0000313" key="2">
    <source>
        <dbReference type="EMBL" id="EQD27583.1"/>
    </source>
</evidence>
<protein>
    <submittedName>
        <fullName evidence="2">Metallophosphoesterase</fullName>
    </submittedName>
</protein>
<dbReference type="EMBL" id="AUZY01012832">
    <property type="protein sequence ID" value="EQD27583.1"/>
    <property type="molecule type" value="Genomic_DNA"/>
</dbReference>
<reference evidence="2" key="1">
    <citation type="submission" date="2013-08" db="EMBL/GenBank/DDBJ databases">
        <authorList>
            <person name="Mendez C."/>
            <person name="Richter M."/>
            <person name="Ferrer M."/>
            <person name="Sanchez J."/>
        </authorList>
    </citation>
    <scope>NUCLEOTIDE SEQUENCE</scope>
</reference>
<gene>
    <name evidence="2" type="ORF">B1B_19099</name>
</gene>